<sequence>MFTSIFTVEMGLKVFAEGGAKEYWRKEKNRFDCSVTVVSLVTEVIIFAFPDSFTDHTITRTLQMARIARVLRLLLHFPPYQLLASTYISLLPQLFRLASVVFIIDYEFCLMGVAFYGGQINRLNPKLLGTDYLRSGYMMLNFNDVMSGFITLFALKIVNNWFVIMDAFVAISGQISRVYFVAYWLIAVVTTLSVVVATILDRFLVEVEEREKGVKHSNIDPMLLNGIEGIGELIKVRKRNLVSSH</sequence>
<evidence type="ECO:0000313" key="7">
    <source>
        <dbReference type="EMBL" id="NDV34894.1"/>
    </source>
</evidence>
<dbReference type="InterPro" id="IPR005821">
    <property type="entry name" value="Ion_trans_dom"/>
</dbReference>
<accession>A0A6B2LD25</accession>
<dbReference type="Pfam" id="PF00520">
    <property type="entry name" value="Ion_trans"/>
    <property type="match status" value="1"/>
</dbReference>
<dbReference type="GO" id="GO:0005245">
    <property type="term" value="F:voltage-gated calcium channel activity"/>
    <property type="evidence" value="ECO:0007669"/>
    <property type="project" value="InterPro"/>
</dbReference>
<feature type="transmembrane region" description="Helical" evidence="5">
    <location>
        <begin position="94"/>
        <end position="116"/>
    </location>
</feature>
<feature type="domain" description="Ion transport" evidence="6">
    <location>
        <begin position="1"/>
        <end position="203"/>
    </location>
</feature>
<dbReference type="EMBL" id="GIBP01005925">
    <property type="protein sequence ID" value="NDV34894.1"/>
    <property type="molecule type" value="Transcribed_RNA"/>
</dbReference>
<dbReference type="SUPFAM" id="SSF81324">
    <property type="entry name" value="Voltage-gated potassium channels"/>
    <property type="match status" value="1"/>
</dbReference>
<dbReference type="GO" id="GO:0016020">
    <property type="term" value="C:membrane"/>
    <property type="evidence" value="ECO:0007669"/>
    <property type="project" value="UniProtKB-SubCell"/>
</dbReference>
<evidence type="ECO:0000256" key="2">
    <source>
        <dbReference type="ARBA" id="ARBA00022692"/>
    </source>
</evidence>
<keyword evidence="2 5" id="KW-0812">Transmembrane</keyword>
<reference evidence="7" key="1">
    <citation type="journal article" date="2020" name="J. Eukaryot. Microbiol.">
        <title>De novo Sequencing, Assembly and Annotation of the Transcriptome for the Free-Living Testate Amoeba Arcella intermedia.</title>
        <authorList>
            <person name="Ribeiro G.M."/>
            <person name="Porfirio-Sousa A.L."/>
            <person name="Maurer-Alcala X.X."/>
            <person name="Katz L.A."/>
            <person name="Lahr D.J.G."/>
        </authorList>
    </citation>
    <scope>NUCLEOTIDE SEQUENCE</scope>
</reference>
<dbReference type="Gene3D" id="1.10.287.70">
    <property type="match status" value="1"/>
</dbReference>
<evidence type="ECO:0000259" key="6">
    <source>
        <dbReference type="Pfam" id="PF00520"/>
    </source>
</evidence>
<organism evidence="7">
    <name type="scientific">Arcella intermedia</name>
    <dbReference type="NCBI Taxonomy" id="1963864"/>
    <lineage>
        <taxon>Eukaryota</taxon>
        <taxon>Amoebozoa</taxon>
        <taxon>Tubulinea</taxon>
        <taxon>Elardia</taxon>
        <taxon>Arcellinida</taxon>
        <taxon>Sphaerothecina</taxon>
        <taxon>Arcellidae</taxon>
        <taxon>Arcella</taxon>
    </lineage>
</organism>
<proteinExistence type="predicted"/>
<feature type="transmembrane region" description="Helical" evidence="5">
    <location>
        <begin position="178"/>
        <end position="200"/>
    </location>
</feature>
<evidence type="ECO:0000256" key="1">
    <source>
        <dbReference type="ARBA" id="ARBA00004141"/>
    </source>
</evidence>
<dbReference type="PANTHER" id="PTHR46988:SF4">
    <property type="entry name" value="ION TRANSPORT DOMAIN-CONTAINING PROTEIN"/>
    <property type="match status" value="1"/>
</dbReference>
<dbReference type="Gene3D" id="1.20.120.350">
    <property type="entry name" value="Voltage-gated potassium channels. Chain C"/>
    <property type="match status" value="1"/>
</dbReference>
<dbReference type="AlphaFoldDB" id="A0A6B2LD25"/>
<dbReference type="InterPro" id="IPR027359">
    <property type="entry name" value="Volt_channel_dom_sf"/>
</dbReference>
<protein>
    <recommendedName>
        <fullName evidence="6">Ion transport domain-containing protein</fullName>
    </recommendedName>
</protein>
<evidence type="ECO:0000256" key="5">
    <source>
        <dbReference type="SAM" id="Phobius"/>
    </source>
</evidence>
<evidence type="ECO:0000256" key="3">
    <source>
        <dbReference type="ARBA" id="ARBA00022989"/>
    </source>
</evidence>
<dbReference type="InterPro" id="IPR044581">
    <property type="entry name" value="TPC1_plant"/>
</dbReference>
<keyword evidence="4 5" id="KW-0472">Membrane</keyword>
<keyword evidence="3 5" id="KW-1133">Transmembrane helix</keyword>
<name>A0A6B2LD25_9EUKA</name>
<comment type="subcellular location">
    <subcellularLocation>
        <location evidence="1">Membrane</location>
        <topology evidence="1">Multi-pass membrane protein</topology>
    </subcellularLocation>
</comment>
<evidence type="ECO:0000256" key="4">
    <source>
        <dbReference type="ARBA" id="ARBA00023136"/>
    </source>
</evidence>
<dbReference type="PANTHER" id="PTHR46988">
    <property type="entry name" value="TWO PORE CALCIUM CHANNEL PROTEIN 1"/>
    <property type="match status" value="1"/>
</dbReference>